<dbReference type="GO" id="GO:0000245">
    <property type="term" value="P:spliceosomal complex assembly"/>
    <property type="evidence" value="ECO:0007669"/>
    <property type="project" value="TreeGrafter"/>
</dbReference>
<comment type="catalytic activity">
    <reaction evidence="8">
        <text>L-seryl-[protein] + ATP = O-phospho-L-seryl-[protein] + ADP + H(+)</text>
        <dbReference type="Rhea" id="RHEA:17989"/>
        <dbReference type="Rhea" id="RHEA-COMP:9863"/>
        <dbReference type="Rhea" id="RHEA-COMP:11604"/>
        <dbReference type="ChEBI" id="CHEBI:15378"/>
        <dbReference type="ChEBI" id="CHEBI:29999"/>
        <dbReference type="ChEBI" id="CHEBI:30616"/>
        <dbReference type="ChEBI" id="CHEBI:83421"/>
        <dbReference type="ChEBI" id="CHEBI:456216"/>
        <dbReference type="EC" id="2.7.11.1"/>
    </reaction>
</comment>
<evidence type="ECO:0000256" key="6">
    <source>
        <dbReference type="ARBA" id="ARBA00022840"/>
    </source>
</evidence>
<feature type="non-terminal residue" evidence="12">
    <location>
        <position position="349"/>
    </location>
</feature>
<evidence type="ECO:0000256" key="3">
    <source>
        <dbReference type="ARBA" id="ARBA00022679"/>
    </source>
</evidence>
<evidence type="ECO:0000256" key="2">
    <source>
        <dbReference type="ARBA" id="ARBA00022527"/>
    </source>
</evidence>
<dbReference type="GeneID" id="102033916"/>
<feature type="region of interest" description="Disordered" evidence="9">
    <location>
        <begin position="299"/>
        <end position="327"/>
    </location>
</feature>
<evidence type="ECO:0000256" key="4">
    <source>
        <dbReference type="ARBA" id="ARBA00022741"/>
    </source>
</evidence>
<dbReference type="PROSITE" id="PS00108">
    <property type="entry name" value="PROTEIN_KINASE_ST"/>
    <property type="match status" value="1"/>
</dbReference>
<feature type="domain" description="Protein kinase" evidence="10">
    <location>
        <begin position="1"/>
        <end position="180"/>
    </location>
</feature>
<evidence type="ECO:0000259" key="10">
    <source>
        <dbReference type="PROSITE" id="PS50011"/>
    </source>
</evidence>
<dbReference type="Pfam" id="PF00069">
    <property type="entry name" value="Pkinase"/>
    <property type="match status" value="1"/>
</dbReference>
<comment type="catalytic activity">
    <reaction evidence="7">
        <text>L-threonyl-[protein] + ATP = O-phospho-L-threonyl-[protein] + ADP + H(+)</text>
        <dbReference type="Rhea" id="RHEA:46608"/>
        <dbReference type="Rhea" id="RHEA-COMP:11060"/>
        <dbReference type="Rhea" id="RHEA-COMP:11605"/>
        <dbReference type="ChEBI" id="CHEBI:15378"/>
        <dbReference type="ChEBI" id="CHEBI:30013"/>
        <dbReference type="ChEBI" id="CHEBI:30616"/>
        <dbReference type="ChEBI" id="CHEBI:61977"/>
        <dbReference type="ChEBI" id="CHEBI:456216"/>
        <dbReference type="EC" id="2.7.11.1"/>
    </reaction>
</comment>
<dbReference type="PANTHER" id="PTHR47634">
    <property type="entry name" value="PROTEIN KINASE DOMAIN-CONTAINING PROTEIN-RELATED"/>
    <property type="match status" value="1"/>
</dbReference>
<keyword evidence="5" id="KW-0418">Kinase</keyword>
<dbReference type="InParanoid" id="A0A6I9HWH5"/>
<dbReference type="PANTHER" id="PTHR47634:SF4">
    <property type="entry name" value="SRSF PROTEIN KINASE 1"/>
    <property type="match status" value="1"/>
</dbReference>
<dbReference type="PROSITE" id="PS50011">
    <property type="entry name" value="PROTEIN_KINASE_DOM"/>
    <property type="match status" value="1"/>
</dbReference>
<name>A0A6I9HWH5_GEOFO</name>
<dbReference type="InterPro" id="IPR051334">
    <property type="entry name" value="SRPK"/>
</dbReference>
<protein>
    <recommendedName>
        <fullName evidence="1">non-specific serine/threonine protein kinase</fullName>
        <ecNumber evidence="1">2.7.11.1</ecNumber>
    </recommendedName>
</protein>
<evidence type="ECO:0000256" key="8">
    <source>
        <dbReference type="ARBA" id="ARBA00048679"/>
    </source>
</evidence>
<evidence type="ECO:0000256" key="9">
    <source>
        <dbReference type="SAM" id="MobiDB-lite"/>
    </source>
</evidence>
<accession>A0A6I9HWH5</accession>
<sequence>MVFEVLGHHLLKWIIKSNYQGLPLPCVKKIIKQVLQGLDYLHTKCRIIHTDIKPENILLCVNDQYIRRLAAEATEWQRSGAPPPSGSAVSTAPQPKPADKMSKNKKKKLKKKQKRQAELLEKRMQEIEEMEKEANPEQTQPEEEEEAQTPVEMLIKVSPSEESINKKPAETLGQKGSNLVESNVEKDAPEINCNGVIPMTELTDSGNEGSVRLEDDLHNANACDNACDNAPDTQNTENLHSSNYTQHNNDSEVGPQEAVLDLFVPLVPEDSMVCQPVPSQEQALNEQGINDFQESIRTEIPSEDENETNSPTDNKGKSAAGNFLLNPLEPKNADKLKVKIADLGNACWV</sequence>
<evidence type="ECO:0000256" key="1">
    <source>
        <dbReference type="ARBA" id="ARBA00012513"/>
    </source>
</evidence>
<feature type="compositionally biased region" description="Basic residues" evidence="9">
    <location>
        <begin position="103"/>
        <end position="114"/>
    </location>
</feature>
<evidence type="ECO:0000313" key="12">
    <source>
        <dbReference type="RefSeq" id="XP_005431558.2"/>
    </source>
</evidence>
<dbReference type="GO" id="GO:0005737">
    <property type="term" value="C:cytoplasm"/>
    <property type="evidence" value="ECO:0007669"/>
    <property type="project" value="TreeGrafter"/>
</dbReference>
<dbReference type="RefSeq" id="XP_005431558.2">
    <property type="nucleotide sequence ID" value="XM_005431501.2"/>
</dbReference>
<dbReference type="AlphaFoldDB" id="A0A6I9HWH5"/>
<evidence type="ECO:0000313" key="11">
    <source>
        <dbReference type="Proteomes" id="UP000504602"/>
    </source>
</evidence>
<dbReference type="GO" id="GO:0005524">
    <property type="term" value="F:ATP binding"/>
    <property type="evidence" value="ECO:0007669"/>
    <property type="project" value="UniProtKB-KW"/>
</dbReference>
<keyword evidence="3" id="KW-0808">Transferase</keyword>
<dbReference type="GO" id="GO:0050684">
    <property type="term" value="P:regulation of mRNA processing"/>
    <property type="evidence" value="ECO:0007669"/>
    <property type="project" value="TreeGrafter"/>
</dbReference>
<proteinExistence type="predicted"/>
<dbReference type="InterPro" id="IPR011009">
    <property type="entry name" value="Kinase-like_dom_sf"/>
</dbReference>
<dbReference type="Proteomes" id="UP000504602">
    <property type="component" value="Unplaced"/>
</dbReference>
<evidence type="ECO:0000256" key="5">
    <source>
        <dbReference type="ARBA" id="ARBA00022777"/>
    </source>
</evidence>
<dbReference type="EC" id="2.7.11.1" evidence="1"/>
<keyword evidence="2" id="KW-0723">Serine/threonine-protein kinase</keyword>
<dbReference type="OrthoDB" id="2649at2759"/>
<reference evidence="12" key="1">
    <citation type="submission" date="2025-08" db="UniProtKB">
        <authorList>
            <consortium name="RefSeq"/>
        </authorList>
    </citation>
    <scope>IDENTIFICATION</scope>
</reference>
<dbReference type="GO" id="GO:0005634">
    <property type="term" value="C:nucleus"/>
    <property type="evidence" value="ECO:0007669"/>
    <property type="project" value="TreeGrafter"/>
</dbReference>
<feature type="region of interest" description="Disordered" evidence="9">
    <location>
        <begin position="129"/>
        <end position="150"/>
    </location>
</feature>
<dbReference type="InterPro" id="IPR000719">
    <property type="entry name" value="Prot_kinase_dom"/>
</dbReference>
<dbReference type="KEGG" id="gfr:102033916"/>
<dbReference type="InterPro" id="IPR008271">
    <property type="entry name" value="Ser/Thr_kinase_AS"/>
</dbReference>
<feature type="region of interest" description="Disordered" evidence="9">
    <location>
        <begin position="76"/>
        <end position="116"/>
    </location>
</feature>
<keyword evidence="11" id="KW-1185">Reference proteome</keyword>
<gene>
    <name evidence="12" type="primary">LOC102033916</name>
</gene>
<keyword evidence="6" id="KW-0067">ATP-binding</keyword>
<dbReference type="FunFam" id="1.10.510.10:FF:000761">
    <property type="entry name" value="SRSF protein kinase 1"/>
    <property type="match status" value="1"/>
</dbReference>
<evidence type="ECO:0000256" key="7">
    <source>
        <dbReference type="ARBA" id="ARBA00047899"/>
    </source>
</evidence>
<dbReference type="Gene3D" id="1.10.510.10">
    <property type="entry name" value="Transferase(Phosphotransferase) domain 1"/>
    <property type="match status" value="1"/>
</dbReference>
<dbReference type="SUPFAM" id="SSF56112">
    <property type="entry name" value="Protein kinase-like (PK-like)"/>
    <property type="match status" value="1"/>
</dbReference>
<dbReference type="GO" id="GO:0004674">
    <property type="term" value="F:protein serine/threonine kinase activity"/>
    <property type="evidence" value="ECO:0007669"/>
    <property type="project" value="UniProtKB-KW"/>
</dbReference>
<dbReference type="GO" id="GO:0035556">
    <property type="term" value="P:intracellular signal transduction"/>
    <property type="evidence" value="ECO:0007669"/>
    <property type="project" value="TreeGrafter"/>
</dbReference>
<keyword evidence="4" id="KW-0547">Nucleotide-binding</keyword>
<organism evidence="11 12">
    <name type="scientific">Geospiza fortis</name>
    <name type="common">Medium ground-finch</name>
    <dbReference type="NCBI Taxonomy" id="48883"/>
    <lineage>
        <taxon>Eukaryota</taxon>
        <taxon>Metazoa</taxon>
        <taxon>Chordata</taxon>
        <taxon>Craniata</taxon>
        <taxon>Vertebrata</taxon>
        <taxon>Euteleostomi</taxon>
        <taxon>Archelosauria</taxon>
        <taxon>Archosauria</taxon>
        <taxon>Dinosauria</taxon>
        <taxon>Saurischia</taxon>
        <taxon>Theropoda</taxon>
        <taxon>Coelurosauria</taxon>
        <taxon>Aves</taxon>
        <taxon>Neognathae</taxon>
        <taxon>Neoaves</taxon>
        <taxon>Telluraves</taxon>
        <taxon>Australaves</taxon>
        <taxon>Passeriformes</taxon>
        <taxon>Thraupidae</taxon>
        <taxon>Geospiza</taxon>
    </lineage>
</organism>